<feature type="compositionally biased region" description="Basic residues" evidence="1">
    <location>
        <begin position="96"/>
        <end position="109"/>
    </location>
</feature>
<feature type="region of interest" description="Disordered" evidence="1">
    <location>
        <begin position="159"/>
        <end position="181"/>
    </location>
</feature>
<feature type="region of interest" description="Disordered" evidence="1">
    <location>
        <begin position="36"/>
        <end position="112"/>
    </location>
</feature>
<organism evidence="3 4">
    <name type="scientific">Aquatica leii</name>
    <dbReference type="NCBI Taxonomy" id="1421715"/>
    <lineage>
        <taxon>Eukaryota</taxon>
        <taxon>Metazoa</taxon>
        <taxon>Ecdysozoa</taxon>
        <taxon>Arthropoda</taxon>
        <taxon>Hexapoda</taxon>
        <taxon>Insecta</taxon>
        <taxon>Pterygota</taxon>
        <taxon>Neoptera</taxon>
        <taxon>Endopterygota</taxon>
        <taxon>Coleoptera</taxon>
        <taxon>Polyphaga</taxon>
        <taxon>Elateriformia</taxon>
        <taxon>Elateroidea</taxon>
        <taxon>Lampyridae</taxon>
        <taxon>Luciolinae</taxon>
        <taxon>Aquatica</taxon>
    </lineage>
</organism>
<evidence type="ECO:0000313" key="4">
    <source>
        <dbReference type="Proteomes" id="UP001353858"/>
    </source>
</evidence>
<gene>
    <name evidence="3" type="ORF">RN001_000255</name>
</gene>
<feature type="compositionally biased region" description="Basic and acidic residues" evidence="1">
    <location>
        <begin position="166"/>
        <end position="181"/>
    </location>
</feature>
<protein>
    <submittedName>
        <fullName evidence="3">Uncharacterized protein</fullName>
    </submittedName>
</protein>
<feature type="signal peptide" evidence="2">
    <location>
        <begin position="1"/>
        <end position="19"/>
    </location>
</feature>
<comment type="caution">
    <text evidence="3">The sequence shown here is derived from an EMBL/GenBank/DDBJ whole genome shotgun (WGS) entry which is preliminary data.</text>
</comment>
<reference evidence="4" key="1">
    <citation type="submission" date="2023-01" db="EMBL/GenBank/DDBJ databases">
        <title>Key to firefly adult light organ development and bioluminescence: homeobox transcription factors regulate luciferase expression and transportation to peroxisome.</title>
        <authorList>
            <person name="Fu X."/>
        </authorList>
    </citation>
    <scope>NUCLEOTIDE SEQUENCE [LARGE SCALE GENOMIC DNA]</scope>
</reference>
<sequence>MLPKKVVLFFLLLFTVANACDFDLLMETLYDDYTSDEDETSTAKPNATTPQGSQSSASSSTSESSNAPRSTTQPTSTSSQAPPQTNSAAPSSARSPKARRHRKTRKHVTGKILQEGKLMEMTRDSRLYANVNPSLHRYASKYSDADNYEHADEKIKATGRSLQPVFDKDKANDDDGNKDESSLRSIFDKLFGPLQYHEQDEETGRSSSSNESILLKLLMAEMERNANILKKKRKHQLQQKEKRIETNKKLFDFFLKLLENSLKHDHNENKNDSGISQHVFILMSNDKNKEDLKKEDKLGEEMKCKTVNDNVVTCIKDQTIYETIKLNPKENSGFRKTEESIRYSTIKDNSKIKESMDHVFKGKNPYSEHESLEEYGHYSDPYHTNRPYNNRPHDDEYVIDKDRHHRRPYIDTSNRFNPEDKEKLEDQEKTDGTTKMEEMSSVSAKESTTFMPVTQKS</sequence>
<evidence type="ECO:0000256" key="1">
    <source>
        <dbReference type="SAM" id="MobiDB-lite"/>
    </source>
</evidence>
<evidence type="ECO:0000256" key="2">
    <source>
        <dbReference type="SAM" id="SignalP"/>
    </source>
</evidence>
<evidence type="ECO:0000313" key="3">
    <source>
        <dbReference type="EMBL" id="KAK4883984.1"/>
    </source>
</evidence>
<keyword evidence="2" id="KW-0732">Signal</keyword>
<accession>A0AAN7Q2S7</accession>
<dbReference type="Proteomes" id="UP001353858">
    <property type="component" value="Unassembled WGS sequence"/>
</dbReference>
<name>A0AAN7Q2S7_9COLE</name>
<dbReference type="AlphaFoldDB" id="A0AAN7Q2S7"/>
<proteinExistence type="predicted"/>
<feature type="compositionally biased region" description="Polar residues" evidence="1">
    <location>
        <begin position="440"/>
        <end position="457"/>
    </location>
</feature>
<feature type="chain" id="PRO_5042941037" evidence="2">
    <location>
        <begin position="20"/>
        <end position="457"/>
    </location>
</feature>
<keyword evidence="4" id="KW-1185">Reference proteome</keyword>
<feature type="compositionally biased region" description="Low complexity" evidence="1">
    <location>
        <begin position="53"/>
        <end position="95"/>
    </location>
</feature>
<dbReference type="EMBL" id="JARPUR010000001">
    <property type="protein sequence ID" value="KAK4883984.1"/>
    <property type="molecule type" value="Genomic_DNA"/>
</dbReference>
<feature type="compositionally biased region" description="Polar residues" evidence="1">
    <location>
        <begin position="43"/>
        <end position="52"/>
    </location>
</feature>
<feature type="compositionally biased region" description="Basic and acidic residues" evidence="1">
    <location>
        <begin position="417"/>
        <end position="438"/>
    </location>
</feature>
<feature type="region of interest" description="Disordered" evidence="1">
    <location>
        <begin position="400"/>
        <end position="457"/>
    </location>
</feature>